<protein>
    <submittedName>
        <fullName evidence="1">Uncharacterized protein</fullName>
    </submittedName>
</protein>
<accession>A0ACC1T3P3</accession>
<dbReference type="Proteomes" id="UP001148662">
    <property type="component" value="Unassembled WGS sequence"/>
</dbReference>
<name>A0ACC1T3P3_9APHY</name>
<reference evidence="1" key="1">
    <citation type="submission" date="2022-07" db="EMBL/GenBank/DDBJ databases">
        <title>Genome Sequence of Phlebia brevispora.</title>
        <authorList>
            <person name="Buettner E."/>
        </authorList>
    </citation>
    <scope>NUCLEOTIDE SEQUENCE</scope>
    <source>
        <strain evidence="1">MPL23</strain>
    </source>
</reference>
<organism evidence="1 2">
    <name type="scientific">Phlebia brevispora</name>
    <dbReference type="NCBI Taxonomy" id="194682"/>
    <lineage>
        <taxon>Eukaryota</taxon>
        <taxon>Fungi</taxon>
        <taxon>Dikarya</taxon>
        <taxon>Basidiomycota</taxon>
        <taxon>Agaricomycotina</taxon>
        <taxon>Agaricomycetes</taxon>
        <taxon>Polyporales</taxon>
        <taxon>Meruliaceae</taxon>
        <taxon>Phlebia</taxon>
    </lineage>
</organism>
<comment type="caution">
    <text evidence="1">The sequence shown here is derived from an EMBL/GenBank/DDBJ whole genome shotgun (WGS) entry which is preliminary data.</text>
</comment>
<gene>
    <name evidence="1" type="ORF">NM688_g4234</name>
</gene>
<keyword evidence="2" id="KW-1185">Reference proteome</keyword>
<evidence type="ECO:0000313" key="2">
    <source>
        <dbReference type="Proteomes" id="UP001148662"/>
    </source>
</evidence>
<proteinExistence type="predicted"/>
<evidence type="ECO:0000313" key="1">
    <source>
        <dbReference type="EMBL" id="KAJ3552275.1"/>
    </source>
</evidence>
<sequence length="327" mass="37313">MSSTSLLDVLSAYPEKSAFDWDPLIHNLAPEDQSKDSKDTPEFLAGALVQAKKDGMNPLWRWYGTNPVAIFDRKLQKADLPITAYTTPPPLPELDISAGVTVIEQLHPTGTTPMFKVQIGDDMRMMKVFMDADPDEVHHPDPDMPWIAMVRFRREKEAYAHLLHYGACQKGVVPMCYGWAELPFPLVDELSARFGKTERDCEQVSRDIARLKNLLRPPKAIFLELIEDVVPLSLSNVSTKVAEAALRALCTVHACYVKHNDIARRNILVVKKKRILWVDFDSAYCVSLRKTDRVKRQDLLDELATAWSFFYADLLPDKRIGFNHWLY</sequence>
<dbReference type="EMBL" id="JANHOG010000681">
    <property type="protein sequence ID" value="KAJ3552275.1"/>
    <property type="molecule type" value="Genomic_DNA"/>
</dbReference>